<proteinExistence type="predicted"/>
<sequence>MPRRDTTPRSTAPRHVNMLSDINDSCRLAGELLHSSGVEYLRLPALDYAGV</sequence>
<reference evidence="1" key="1">
    <citation type="submission" date="2020-11" db="EMBL/GenBank/DDBJ databases">
        <authorList>
            <person name="Whitehead M."/>
        </authorList>
    </citation>
    <scope>NUCLEOTIDE SEQUENCE</scope>
    <source>
        <strain evidence="1">EGII</strain>
    </source>
</reference>
<feature type="non-terminal residue" evidence="1">
    <location>
        <position position="51"/>
    </location>
</feature>
<protein>
    <submittedName>
        <fullName evidence="1">(Mediterranean fruit fly) hypothetical protein</fullName>
    </submittedName>
</protein>
<dbReference type="EMBL" id="CAJHJT010000012">
    <property type="protein sequence ID" value="CAD6999068.1"/>
    <property type="molecule type" value="Genomic_DNA"/>
</dbReference>
<gene>
    <name evidence="1" type="ORF">CCAP1982_LOCUS7614</name>
</gene>
<accession>A0A811UL62</accession>
<dbReference type="Proteomes" id="UP000606786">
    <property type="component" value="Unassembled WGS sequence"/>
</dbReference>
<organism evidence="1 2">
    <name type="scientific">Ceratitis capitata</name>
    <name type="common">Mediterranean fruit fly</name>
    <name type="synonym">Tephritis capitata</name>
    <dbReference type="NCBI Taxonomy" id="7213"/>
    <lineage>
        <taxon>Eukaryota</taxon>
        <taxon>Metazoa</taxon>
        <taxon>Ecdysozoa</taxon>
        <taxon>Arthropoda</taxon>
        <taxon>Hexapoda</taxon>
        <taxon>Insecta</taxon>
        <taxon>Pterygota</taxon>
        <taxon>Neoptera</taxon>
        <taxon>Endopterygota</taxon>
        <taxon>Diptera</taxon>
        <taxon>Brachycera</taxon>
        <taxon>Muscomorpha</taxon>
        <taxon>Tephritoidea</taxon>
        <taxon>Tephritidae</taxon>
        <taxon>Ceratitis</taxon>
        <taxon>Ceratitis</taxon>
    </lineage>
</organism>
<name>A0A811UL62_CERCA</name>
<comment type="caution">
    <text evidence="1">The sequence shown here is derived from an EMBL/GenBank/DDBJ whole genome shotgun (WGS) entry which is preliminary data.</text>
</comment>
<keyword evidence="2" id="KW-1185">Reference proteome</keyword>
<dbReference type="AlphaFoldDB" id="A0A811UL62"/>
<evidence type="ECO:0000313" key="2">
    <source>
        <dbReference type="Proteomes" id="UP000606786"/>
    </source>
</evidence>
<evidence type="ECO:0000313" key="1">
    <source>
        <dbReference type="EMBL" id="CAD6999068.1"/>
    </source>
</evidence>